<dbReference type="Pfam" id="PF03413">
    <property type="entry name" value="PepSY"/>
    <property type="match status" value="2"/>
</dbReference>
<dbReference type="AlphaFoldDB" id="A0A1H8K0R0"/>
<evidence type="ECO:0000259" key="3">
    <source>
        <dbReference type="Pfam" id="PF03413"/>
    </source>
</evidence>
<feature type="domain" description="PepSY" evidence="3">
    <location>
        <begin position="156"/>
        <end position="215"/>
    </location>
</feature>
<dbReference type="Proteomes" id="UP000199512">
    <property type="component" value="Unassembled WGS sequence"/>
</dbReference>
<gene>
    <name evidence="4" type="ORF">SAMN05216454_12013</name>
</gene>
<dbReference type="OrthoDB" id="1919149at2"/>
<proteinExistence type="predicted"/>
<keyword evidence="2" id="KW-0732">Signal</keyword>
<organism evidence="4 5">
    <name type="scientific">Peptostreptococcus russellii</name>
    <dbReference type="NCBI Taxonomy" id="215200"/>
    <lineage>
        <taxon>Bacteria</taxon>
        <taxon>Bacillati</taxon>
        <taxon>Bacillota</taxon>
        <taxon>Clostridia</taxon>
        <taxon>Peptostreptococcales</taxon>
        <taxon>Peptostreptococcaceae</taxon>
        <taxon>Peptostreptococcus</taxon>
    </lineage>
</organism>
<feature type="chain" id="PRO_5011468718" evidence="2">
    <location>
        <begin position="27"/>
        <end position="220"/>
    </location>
</feature>
<dbReference type="SUPFAM" id="SSF160574">
    <property type="entry name" value="BT0923-like"/>
    <property type="match status" value="1"/>
</dbReference>
<feature type="compositionally biased region" description="Polar residues" evidence="1">
    <location>
        <begin position="33"/>
        <end position="50"/>
    </location>
</feature>
<keyword evidence="5" id="KW-1185">Reference proteome</keyword>
<accession>A0A1H8K0R0</accession>
<feature type="compositionally biased region" description="Low complexity" evidence="1">
    <location>
        <begin position="62"/>
        <end position="78"/>
    </location>
</feature>
<feature type="region of interest" description="Disordered" evidence="1">
    <location>
        <begin position="33"/>
        <end position="85"/>
    </location>
</feature>
<feature type="domain" description="PepSY" evidence="3">
    <location>
        <begin position="88"/>
        <end position="142"/>
    </location>
</feature>
<protein>
    <submittedName>
        <fullName evidence="4">Uncharacterized membrane protein YkoI</fullName>
    </submittedName>
</protein>
<dbReference type="RefSeq" id="WP_091976041.1">
    <property type="nucleotide sequence ID" value="NZ_FODF01000020.1"/>
</dbReference>
<sequence length="220" mass="24328">MREISKKILAITLASVVSIGGISAFAISNAEKSNQTVNASNTDVSSSATQKTERQGNGGGNNSQKQKNGNSGNQNSGQNDKKNLTEPEIEKIALSQVENGKIMSMKQKHKRNRSVYKYEISDGKNIHEVKIDGNTGKVLEKECDYEELDPDGADVKIKKAEAESIAKKELGNGTITEIKLEKKRRCLVYEIKMEDNKTEKEIKIDAETGRIIKKEIENND</sequence>
<evidence type="ECO:0000256" key="1">
    <source>
        <dbReference type="SAM" id="MobiDB-lite"/>
    </source>
</evidence>
<dbReference type="Gene3D" id="3.10.450.40">
    <property type="match status" value="2"/>
</dbReference>
<reference evidence="4 5" key="1">
    <citation type="submission" date="2016-10" db="EMBL/GenBank/DDBJ databases">
        <authorList>
            <person name="de Groot N.N."/>
        </authorList>
    </citation>
    <scope>NUCLEOTIDE SEQUENCE [LARGE SCALE GENOMIC DNA]</scope>
    <source>
        <strain evidence="4 5">Calf135</strain>
    </source>
</reference>
<name>A0A1H8K0R0_9FIRM</name>
<dbReference type="InterPro" id="IPR025711">
    <property type="entry name" value="PepSY"/>
</dbReference>
<feature type="signal peptide" evidence="2">
    <location>
        <begin position="1"/>
        <end position="26"/>
    </location>
</feature>
<dbReference type="STRING" id="215200.SAMN05216454_12013"/>
<evidence type="ECO:0000313" key="4">
    <source>
        <dbReference type="EMBL" id="SEN86522.1"/>
    </source>
</evidence>
<dbReference type="EMBL" id="FODF01000020">
    <property type="protein sequence ID" value="SEN86522.1"/>
    <property type="molecule type" value="Genomic_DNA"/>
</dbReference>
<evidence type="ECO:0000256" key="2">
    <source>
        <dbReference type="SAM" id="SignalP"/>
    </source>
</evidence>
<evidence type="ECO:0000313" key="5">
    <source>
        <dbReference type="Proteomes" id="UP000199512"/>
    </source>
</evidence>